<proteinExistence type="predicted"/>
<accession>A0A486XHZ0</accession>
<dbReference type="AlphaFoldDB" id="A0A486XHZ0"/>
<dbReference type="EMBL" id="CAAJGR010000048">
    <property type="protein sequence ID" value="VHO01417.1"/>
    <property type="molecule type" value="Genomic_DNA"/>
</dbReference>
<gene>
    <name evidence="1" type="ORF">BAL341_337</name>
</gene>
<reference evidence="1" key="1">
    <citation type="submission" date="2019-04" db="EMBL/GenBank/DDBJ databases">
        <authorList>
            <person name="Brambilla D."/>
        </authorList>
    </citation>
    <scope>NUCLEOTIDE SEQUENCE</scope>
    <source>
        <strain evidence="1">BAL1</strain>
    </source>
</reference>
<sequence length="106" mass="11675">MWESFDPNDWESLPHLSGRVATEDDVKNGVAVFYIPEGSFALNAMLPTCVIQIDEETGERTPAVVIQAEQAGEQVYLGLRYLTGGNGICGLDEVEQLEEPNEEFAI</sequence>
<organism evidence="1">
    <name type="scientific">Rheinheimera sp. BAL341</name>
    <dbReference type="NCBI Taxonomy" id="1708203"/>
    <lineage>
        <taxon>Bacteria</taxon>
        <taxon>Pseudomonadati</taxon>
        <taxon>Pseudomonadota</taxon>
        <taxon>Gammaproteobacteria</taxon>
        <taxon>Chromatiales</taxon>
        <taxon>Chromatiaceae</taxon>
        <taxon>Rheinheimera</taxon>
    </lineage>
</organism>
<protein>
    <submittedName>
        <fullName evidence="1">Uncharacterized protein</fullName>
    </submittedName>
</protein>
<name>A0A486XHZ0_9GAMM</name>
<evidence type="ECO:0000313" key="1">
    <source>
        <dbReference type="EMBL" id="VHO01417.1"/>
    </source>
</evidence>